<organism evidence="3 4">
    <name type="scientific">Acrobeloides nanus</name>
    <dbReference type="NCBI Taxonomy" id="290746"/>
    <lineage>
        <taxon>Eukaryota</taxon>
        <taxon>Metazoa</taxon>
        <taxon>Ecdysozoa</taxon>
        <taxon>Nematoda</taxon>
        <taxon>Chromadorea</taxon>
        <taxon>Rhabditida</taxon>
        <taxon>Tylenchina</taxon>
        <taxon>Cephalobomorpha</taxon>
        <taxon>Cephaloboidea</taxon>
        <taxon>Cephalobidae</taxon>
        <taxon>Acrobeloides</taxon>
    </lineage>
</organism>
<dbReference type="InterPro" id="IPR023795">
    <property type="entry name" value="Serpin_CS"/>
</dbReference>
<dbReference type="AlphaFoldDB" id="A0A914EGR4"/>
<protein>
    <submittedName>
        <fullName evidence="4">Serpin domain-containing protein</fullName>
    </submittedName>
</protein>
<keyword evidence="3" id="KW-1185">Reference proteome</keyword>
<dbReference type="InterPro" id="IPR036186">
    <property type="entry name" value="Serpin_sf"/>
</dbReference>
<reference evidence="4" key="1">
    <citation type="submission" date="2022-11" db="UniProtKB">
        <authorList>
            <consortium name="WormBaseParasite"/>
        </authorList>
    </citation>
    <scope>IDENTIFICATION</scope>
</reference>
<sequence length="499" mass="57632">MSIYNEQRKHISTFFSLHIEKNYQYLFKIFRSVEDEQEEMDVEDMDVDEQYEDGEEISSKLWQKNMLAKKAKIDEHEIMRQVQADFGLGLLRETSNFEKESKILSPISISMALAMCHVGARNDTADEIGKVIGGEASREEILKYFSELMVEINKTDKPFTLDTANRIYVADREDFELLENFKNVLNQHYQGAFQMIEFWNEENEGIAKKAAAEINTFVEKATREKIKNLIDYQLFDKWTRMVLVNAVYFKGKWQYKFEERNTQSKKFYFSDGKEKEVPTMTLTKSLPYFETEDAQILGLPYQSREIFMFIVLPTERNGLKGLIEKLDGNTLIQWIKNAHDFGAGKRDGPRGNGENSQFVINKRQSECHKWDEHFGQRYVELPRFKSEMKLQVVETLKTLGIHDAFVNTLPPIADFSGMADPKKTPLYISQVIHKAFIETNEEGTEAAAATAVMMAQCCSGGFVEPPQVILSFHADHPFLYVLANNKNDILFVGTVSKFN</sequence>
<dbReference type="InterPro" id="IPR023796">
    <property type="entry name" value="Serpin_dom"/>
</dbReference>
<dbReference type="CDD" id="cd19590">
    <property type="entry name" value="serpin_thermopin-like"/>
    <property type="match status" value="1"/>
</dbReference>
<evidence type="ECO:0000313" key="3">
    <source>
        <dbReference type="Proteomes" id="UP000887540"/>
    </source>
</evidence>
<dbReference type="Proteomes" id="UP000887540">
    <property type="component" value="Unplaced"/>
</dbReference>
<dbReference type="SUPFAM" id="SSF56574">
    <property type="entry name" value="Serpins"/>
    <property type="match status" value="1"/>
</dbReference>
<feature type="domain" description="Serpin" evidence="2">
    <location>
        <begin position="91"/>
        <end position="498"/>
    </location>
</feature>
<comment type="similarity">
    <text evidence="1">Belongs to the serpin family.</text>
</comment>
<proteinExistence type="inferred from homology"/>
<dbReference type="GO" id="GO:0004867">
    <property type="term" value="F:serine-type endopeptidase inhibitor activity"/>
    <property type="evidence" value="ECO:0007669"/>
    <property type="project" value="InterPro"/>
</dbReference>
<name>A0A914EGR4_9BILA</name>
<dbReference type="InterPro" id="IPR042185">
    <property type="entry name" value="Serpin_sf_2"/>
</dbReference>
<dbReference type="Pfam" id="PF00079">
    <property type="entry name" value="Serpin"/>
    <property type="match status" value="2"/>
</dbReference>
<dbReference type="InterPro" id="IPR042178">
    <property type="entry name" value="Serpin_sf_1"/>
</dbReference>
<dbReference type="PROSITE" id="PS00284">
    <property type="entry name" value="SERPIN"/>
    <property type="match status" value="1"/>
</dbReference>
<dbReference type="InterPro" id="IPR000215">
    <property type="entry name" value="Serpin_fam"/>
</dbReference>
<dbReference type="PANTHER" id="PTHR11461">
    <property type="entry name" value="SERINE PROTEASE INHIBITOR, SERPIN"/>
    <property type="match status" value="1"/>
</dbReference>
<dbReference type="GO" id="GO:0005615">
    <property type="term" value="C:extracellular space"/>
    <property type="evidence" value="ECO:0007669"/>
    <property type="project" value="InterPro"/>
</dbReference>
<evidence type="ECO:0000259" key="2">
    <source>
        <dbReference type="SMART" id="SM00093"/>
    </source>
</evidence>
<evidence type="ECO:0000256" key="1">
    <source>
        <dbReference type="RuleBase" id="RU000411"/>
    </source>
</evidence>
<dbReference type="WBParaSite" id="ACRNAN_scaffold815.g17068.t1">
    <property type="protein sequence ID" value="ACRNAN_scaffold815.g17068.t1"/>
    <property type="gene ID" value="ACRNAN_scaffold815.g17068"/>
</dbReference>
<evidence type="ECO:0000313" key="4">
    <source>
        <dbReference type="WBParaSite" id="ACRNAN_scaffold815.g17068.t1"/>
    </source>
</evidence>
<dbReference type="Gene3D" id="3.30.497.10">
    <property type="entry name" value="Antithrombin, subunit I, domain 2"/>
    <property type="match status" value="2"/>
</dbReference>
<dbReference type="SMART" id="SM00093">
    <property type="entry name" value="SERPIN"/>
    <property type="match status" value="1"/>
</dbReference>
<dbReference type="Gene3D" id="2.30.39.10">
    <property type="entry name" value="Alpha-1-antitrypsin, domain 1"/>
    <property type="match status" value="1"/>
</dbReference>
<accession>A0A914EGR4</accession>
<dbReference type="PANTHER" id="PTHR11461:SF372">
    <property type="entry name" value="ACCESSORY GLAND PROTEIN ACP76A-RELATED"/>
    <property type="match status" value="1"/>
</dbReference>